<dbReference type="SUPFAM" id="SSF142338">
    <property type="entry name" value="CofD-like"/>
    <property type="match status" value="1"/>
</dbReference>
<dbReference type="PANTHER" id="PTHR30135:SF3">
    <property type="entry name" value="GLUCONEOGENESIS FACTOR-RELATED"/>
    <property type="match status" value="1"/>
</dbReference>
<dbReference type="PANTHER" id="PTHR30135">
    <property type="entry name" value="UNCHARACTERIZED PROTEIN YVCK-RELATED"/>
    <property type="match status" value="1"/>
</dbReference>
<name>A0A0G1CGV7_9BACT</name>
<dbReference type="HAMAP" id="MF_00973">
    <property type="entry name" value="Gluconeogen_factor"/>
    <property type="match status" value="1"/>
</dbReference>
<comment type="caution">
    <text evidence="3">The sequence shown here is derived from an EMBL/GenBank/DDBJ whole genome shotgun (WGS) entry which is preliminary data.</text>
</comment>
<dbReference type="GO" id="GO:0043743">
    <property type="term" value="F:LPPG:FO 2-phospho-L-lactate transferase activity"/>
    <property type="evidence" value="ECO:0007669"/>
    <property type="project" value="InterPro"/>
</dbReference>
<comment type="similarity">
    <text evidence="2">Belongs to the gluconeogenesis factor family.</text>
</comment>
<evidence type="ECO:0000313" key="3">
    <source>
        <dbReference type="EMBL" id="KKS84694.1"/>
    </source>
</evidence>
<evidence type="ECO:0000256" key="2">
    <source>
        <dbReference type="HAMAP-Rule" id="MF_00973"/>
    </source>
</evidence>
<dbReference type="EMBL" id="LCFB01000015">
    <property type="protein sequence ID" value="KKS84694.1"/>
    <property type="molecule type" value="Genomic_DNA"/>
</dbReference>
<keyword evidence="1 2" id="KW-0963">Cytoplasm</keyword>
<accession>A0A0G1CGV7</accession>
<dbReference type="InterPro" id="IPR038136">
    <property type="entry name" value="CofD-like_dom_sf"/>
</dbReference>
<proteinExistence type="inferred from homology"/>
<protein>
    <recommendedName>
        <fullName evidence="2">Putative gluconeogenesis factor</fullName>
    </recommendedName>
</protein>
<reference evidence="3 4" key="1">
    <citation type="journal article" date="2015" name="Nature">
        <title>rRNA introns, odd ribosomes, and small enigmatic genomes across a large radiation of phyla.</title>
        <authorList>
            <person name="Brown C.T."/>
            <person name="Hug L.A."/>
            <person name="Thomas B.C."/>
            <person name="Sharon I."/>
            <person name="Castelle C.J."/>
            <person name="Singh A."/>
            <person name="Wilkins M.J."/>
            <person name="Williams K.H."/>
            <person name="Banfield J.F."/>
        </authorList>
    </citation>
    <scope>NUCLEOTIDE SEQUENCE [LARGE SCALE GENOMIC DNA]</scope>
</reference>
<comment type="subcellular location">
    <subcellularLocation>
        <location evidence="2">Cytoplasm</location>
    </subcellularLocation>
</comment>
<dbReference type="GO" id="GO:0005737">
    <property type="term" value="C:cytoplasm"/>
    <property type="evidence" value="ECO:0007669"/>
    <property type="project" value="UniProtKB-SubCell"/>
</dbReference>
<dbReference type="Pfam" id="PF01933">
    <property type="entry name" value="CofD"/>
    <property type="match status" value="1"/>
</dbReference>
<organism evidence="3 4">
    <name type="scientific">Candidatus Gottesmanbacteria bacterium GW2011_GWA1_43_11</name>
    <dbReference type="NCBI Taxonomy" id="1618436"/>
    <lineage>
        <taxon>Bacteria</taxon>
        <taxon>Candidatus Gottesmaniibacteriota</taxon>
    </lineage>
</organism>
<dbReference type="GO" id="GO:0008360">
    <property type="term" value="P:regulation of cell shape"/>
    <property type="evidence" value="ECO:0007669"/>
    <property type="project" value="UniProtKB-UniRule"/>
</dbReference>
<dbReference type="CDD" id="cd07187">
    <property type="entry name" value="YvcK_like"/>
    <property type="match status" value="1"/>
</dbReference>
<dbReference type="InterPro" id="IPR010119">
    <property type="entry name" value="Gluconeogen_factor"/>
</dbReference>
<dbReference type="Proteomes" id="UP000034543">
    <property type="component" value="Unassembled WGS sequence"/>
</dbReference>
<evidence type="ECO:0000313" key="4">
    <source>
        <dbReference type="Proteomes" id="UP000034543"/>
    </source>
</evidence>
<sequence>MKSEPKIVCLGGGIGTVQMLRGLRHYTHSITGIVSMADDGGSGGRLRRLYSIPPPGDLINCLAALSNAEPLLLELLKFRFKGGRWGRDDSLGGHKLGNLILVALTQITGDFNKALTEMQRIFRSHGIILPATNENVSIWAKTVEGRTVRREENIDLGKYPGKREIAEVHLEPEENSSPPEVKQAILDANLVIAGPGDLYTTILPILLARNIQTCLKKTRAKRVFVVNIANKPFETPHYQASEYLTAIRKHLQVFPFQSVLVNSNTKPAIPEKLHYSYVPIDRQNMQAYNCQIITADLVDEEFPLYHDPEKTARKLISLL</sequence>
<evidence type="ECO:0000256" key="1">
    <source>
        <dbReference type="ARBA" id="ARBA00022490"/>
    </source>
</evidence>
<comment type="function">
    <text evidence="2">Required for morphogenesis under gluconeogenic growth conditions.</text>
</comment>
<dbReference type="AlphaFoldDB" id="A0A0G1CGV7"/>
<dbReference type="Gene3D" id="3.40.50.10680">
    <property type="entry name" value="CofD-like domains"/>
    <property type="match status" value="1"/>
</dbReference>
<dbReference type="InterPro" id="IPR002882">
    <property type="entry name" value="CofD"/>
</dbReference>
<gene>
    <name evidence="3" type="ORF">UV59_C0015G0017</name>
</gene>
<dbReference type="NCBIfam" id="TIGR01826">
    <property type="entry name" value="CofD_related"/>
    <property type="match status" value="1"/>
</dbReference>
<dbReference type="STRING" id="1618436.UV59_C0015G0017"/>